<dbReference type="RefSeq" id="WP_043870089.1">
    <property type="nucleotide sequence ID" value="NZ_CP004393.1"/>
</dbReference>
<dbReference type="GO" id="GO:0003677">
    <property type="term" value="F:DNA binding"/>
    <property type="evidence" value="ECO:0007669"/>
    <property type="project" value="UniProtKB-KW"/>
</dbReference>
<keyword evidence="4" id="KW-0804">Transcription</keyword>
<dbReference type="InterPro" id="IPR050950">
    <property type="entry name" value="HTH-type_LysR_regulators"/>
</dbReference>
<dbReference type="FunFam" id="1.10.10.10:FF:000001">
    <property type="entry name" value="LysR family transcriptional regulator"/>
    <property type="match status" value="1"/>
</dbReference>
<dbReference type="InterPro" id="IPR005119">
    <property type="entry name" value="LysR_subst-bd"/>
</dbReference>
<dbReference type="OrthoDB" id="8479357at2"/>
<comment type="similarity">
    <text evidence="1">Belongs to the LysR transcriptional regulatory family.</text>
</comment>
<dbReference type="SUPFAM" id="SSF53850">
    <property type="entry name" value="Periplasmic binding protein-like II"/>
    <property type="match status" value="1"/>
</dbReference>
<reference evidence="6 7" key="1">
    <citation type="journal article" date="2014" name="Int. J. Syst. Evol. Microbiol.">
        <title>Celeribacter indicus sp. nov., a polycyclic aromatic hydrocarbon-degrading bacterium from deep-sea sediment and reclassification of Huaishuia halophila as Celeribacter halophilus comb. nov.</title>
        <authorList>
            <person name="Lai Q."/>
            <person name="Cao J."/>
            <person name="Yuan J."/>
            <person name="Li F."/>
            <person name="Shao Z."/>
        </authorList>
    </citation>
    <scope>NUCLEOTIDE SEQUENCE [LARGE SCALE GENOMIC DNA]</scope>
    <source>
        <strain evidence="6">P73</strain>
    </source>
</reference>
<dbReference type="GO" id="GO:0005829">
    <property type="term" value="C:cytosol"/>
    <property type="evidence" value="ECO:0007669"/>
    <property type="project" value="TreeGrafter"/>
</dbReference>
<evidence type="ECO:0000256" key="1">
    <source>
        <dbReference type="ARBA" id="ARBA00009437"/>
    </source>
</evidence>
<dbReference type="SUPFAM" id="SSF46785">
    <property type="entry name" value="Winged helix' DNA-binding domain"/>
    <property type="match status" value="1"/>
</dbReference>
<organism evidence="6 7">
    <name type="scientific">Celeribacter indicus</name>
    <dbReference type="NCBI Taxonomy" id="1208324"/>
    <lineage>
        <taxon>Bacteria</taxon>
        <taxon>Pseudomonadati</taxon>
        <taxon>Pseudomonadota</taxon>
        <taxon>Alphaproteobacteria</taxon>
        <taxon>Rhodobacterales</taxon>
        <taxon>Roseobacteraceae</taxon>
        <taxon>Celeribacter</taxon>
    </lineage>
</organism>
<dbReference type="EMBL" id="CP004393">
    <property type="protein sequence ID" value="AJE47557.1"/>
    <property type="molecule type" value="Genomic_DNA"/>
</dbReference>
<dbReference type="PANTHER" id="PTHR30419">
    <property type="entry name" value="HTH-TYPE TRANSCRIPTIONAL REGULATOR YBHD"/>
    <property type="match status" value="1"/>
</dbReference>
<protein>
    <submittedName>
        <fullName evidence="6">LysR family transcriptional regulator</fullName>
    </submittedName>
</protein>
<dbReference type="InterPro" id="IPR036388">
    <property type="entry name" value="WH-like_DNA-bd_sf"/>
</dbReference>
<dbReference type="Gene3D" id="1.10.10.10">
    <property type="entry name" value="Winged helix-like DNA-binding domain superfamily/Winged helix DNA-binding domain"/>
    <property type="match status" value="1"/>
</dbReference>
<proteinExistence type="inferred from homology"/>
<dbReference type="STRING" id="1208324.P73_2842"/>
<gene>
    <name evidence="6" type="ORF">P73_2842</name>
</gene>
<evidence type="ECO:0000256" key="3">
    <source>
        <dbReference type="ARBA" id="ARBA00023125"/>
    </source>
</evidence>
<dbReference type="KEGG" id="cid:P73_2842"/>
<dbReference type="Gene3D" id="3.40.190.290">
    <property type="match status" value="1"/>
</dbReference>
<keyword evidence="2" id="KW-0805">Transcription regulation</keyword>
<evidence type="ECO:0000313" key="7">
    <source>
        <dbReference type="Proteomes" id="UP000031521"/>
    </source>
</evidence>
<dbReference type="Proteomes" id="UP000031521">
    <property type="component" value="Chromosome"/>
</dbReference>
<sequence>MDIKRLRFFIAVAELGSLSRAADALHISQPALGLHIRTLEEELDRQLFVRHSRGVEITQAGRQLLPHARRIVRDVEETVELLRPRKTPAGKVTVGVGPAIDPKKSAGLIERASARFPEIRLNLVTAPSATLVDWIAAGRLDLALVHLTGALPSGIGAEPVMQEDIVLVSARPDRDAAVTIPFGALARHPVVLPPAPHSLRAMVDAAAQGAGIGLNIRFEIETVDVMLELAEQGIAGCIVSRSALSAHPRPEAFLVQKIVEPDLVREVSLIRSTGRQPLPATDLVARLITDVYSG</sequence>
<dbReference type="PROSITE" id="PS50931">
    <property type="entry name" value="HTH_LYSR"/>
    <property type="match status" value="1"/>
</dbReference>
<keyword evidence="3" id="KW-0238">DNA-binding</keyword>
<name>A0A0B5E5C4_9RHOB</name>
<dbReference type="GO" id="GO:0003700">
    <property type="term" value="F:DNA-binding transcription factor activity"/>
    <property type="evidence" value="ECO:0007669"/>
    <property type="project" value="InterPro"/>
</dbReference>
<dbReference type="Pfam" id="PF03466">
    <property type="entry name" value="LysR_substrate"/>
    <property type="match status" value="1"/>
</dbReference>
<evidence type="ECO:0000256" key="2">
    <source>
        <dbReference type="ARBA" id="ARBA00023015"/>
    </source>
</evidence>
<feature type="domain" description="HTH lysR-type" evidence="5">
    <location>
        <begin position="1"/>
        <end position="58"/>
    </location>
</feature>
<accession>A0A0B5E5C4</accession>
<dbReference type="InterPro" id="IPR036390">
    <property type="entry name" value="WH_DNA-bd_sf"/>
</dbReference>
<dbReference type="AlphaFoldDB" id="A0A0B5E5C4"/>
<evidence type="ECO:0000259" key="5">
    <source>
        <dbReference type="PROSITE" id="PS50931"/>
    </source>
</evidence>
<dbReference type="HOGENOM" id="CLU_039613_6_5_5"/>
<evidence type="ECO:0000313" key="6">
    <source>
        <dbReference type="EMBL" id="AJE47557.1"/>
    </source>
</evidence>
<dbReference type="InterPro" id="IPR000847">
    <property type="entry name" value="LysR_HTH_N"/>
</dbReference>
<dbReference type="PRINTS" id="PR00039">
    <property type="entry name" value="HTHLYSR"/>
</dbReference>
<evidence type="ECO:0000256" key="4">
    <source>
        <dbReference type="ARBA" id="ARBA00023163"/>
    </source>
</evidence>
<dbReference type="Pfam" id="PF00126">
    <property type="entry name" value="HTH_1"/>
    <property type="match status" value="1"/>
</dbReference>
<keyword evidence="7" id="KW-1185">Reference proteome</keyword>